<protein>
    <recommendedName>
        <fullName evidence="16">Ion transport domain-containing protein</fullName>
    </recommendedName>
</protein>
<keyword evidence="6 15" id="KW-0812">Transmembrane</keyword>
<dbReference type="InterPro" id="IPR002110">
    <property type="entry name" value="Ankyrin_rpt"/>
</dbReference>
<dbReference type="PANTHER" id="PTHR10582">
    <property type="entry name" value="TRANSIENT RECEPTOR POTENTIAL ION CHANNEL PROTEIN"/>
    <property type="match status" value="1"/>
</dbReference>
<evidence type="ECO:0000256" key="15">
    <source>
        <dbReference type="SAM" id="Phobius"/>
    </source>
</evidence>
<reference evidence="17" key="1">
    <citation type="journal article" date="2023" name="G3 (Bethesda)">
        <title>A reference genome for the long-term kleptoplast-retaining sea slug Elysia crispata morphotype clarki.</title>
        <authorList>
            <person name="Eastman K.E."/>
            <person name="Pendleton A.L."/>
            <person name="Shaikh M.A."/>
            <person name="Suttiyut T."/>
            <person name="Ogas R."/>
            <person name="Tomko P."/>
            <person name="Gavelis G."/>
            <person name="Widhalm J.R."/>
            <person name="Wisecaver J.H."/>
        </authorList>
    </citation>
    <scope>NUCLEOTIDE SEQUENCE</scope>
    <source>
        <strain evidence="17">ECLA1</strain>
    </source>
</reference>
<evidence type="ECO:0000313" key="18">
    <source>
        <dbReference type="Proteomes" id="UP001283361"/>
    </source>
</evidence>
<feature type="domain" description="Ion transport" evidence="16">
    <location>
        <begin position="413"/>
        <end position="646"/>
    </location>
</feature>
<keyword evidence="11 15" id="KW-0472">Membrane</keyword>
<feature type="transmembrane region" description="Helical" evidence="15">
    <location>
        <begin position="545"/>
        <end position="565"/>
    </location>
</feature>
<comment type="caution">
    <text evidence="17">The sequence shown here is derived from an EMBL/GenBank/DDBJ whole genome shotgun (WGS) entry which is preliminary data.</text>
</comment>
<accession>A0AAE0XML4</accession>
<evidence type="ECO:0000256" key="10">
    <source>
        <dbReference type="ARBA" id="ARBA00023065"/>
    </source>
</evidence>
<evidence type="ECO:0000256" key="11">
    <source>
        <dbReference type="ARBA" id="ARBA00023136"/>
    </source>
</evidence>
<gene>
    <name evidence="17" type="ORF">RRG08_023158</name>
</gene>
<evidence type="ECO:0000256" key="13">
    <source>
        <dbReference type="PROSITE-ProRule" id="PRU00023"/>
    </source>
</evidence>
<evidence type="ECO:0000256" key="12">
    <source>
        <dbReference type="ARBA" id="ARBA00023303"/>
    </source>
</evidence>
<evidence type="ECO:0000259" key="16">
    <source>
        <dbReference type="Pfam" id="PF00520"/>
    </source>
</evidence>
<dbReference type="AlphaFoldDB" id="A0AAE0XML4"/>
<evidence type="ECO:0000256" key="9">
    <source>
        <dbReference type="ARBA" id="ARBA00022989"/>
    </source>
</evidence>
<keyword evidence="12" id="KW-0407">Ion channel</keyword>
<dbReference type="GO" id="GO:0098703">
    <property type="term" value="P:calcium ion import across plasma membrane"/>
    <property type="evidence" value="ECO:0007669"/>
    <property type="project" value="TreeGrafter"/>
</dbReference>
<feature type="region of interest" description="Disordered" evidence="14">
    <location>
        <begin position="93"/>
        <end position="116"/>
    </location>
</feature>
<dbReference type="GO" id="GO:0005262">
    <property type="term" value="F:calcium channel activity"/>
    <property type="evidence" value="ECO:0007669"/>
    <property type="project" value="UniProtKB-KW"/>
</dbReference>
<dbReference type="PROSITE" id="PS50088">
    <property type="entry name" value="ANK_REPEAT"/>
    <property type="match status" value="1"/>
</dbReference>
<evidence type="ECO:0000256" key="4">
    <source>
        <dbReference type="ARBA" id="ARBA00022568"/>
    </source>
</evidence>
<feature type="repeat" description="ANK" evidence="13">
    <location>
        <begin position="238"/>
        <end position="270"/>
    </location>
</feature>
<feature type="transmembrane region" description="Helical" evidence="15">
    <location>
        <begin position="608"/>
        <end position="632"/>
    </location>
</feature>
<sequence>MNLLEPAVSQEIYERADRLDTARNIMPTRIASIHIGLRTKSVNAFQRRKLARLSIPQDLSLSQHTLFWPPKMAAATDEEGVVSTSLSSALSVAVHQRKTSNNDAGGGDERSSNKNLNEIPMSPIEVEDERSTVSFDSPLTLAAKTALAQPTQSLAELLGEEVNEDLFQKEVAQKTQVYMVGRQEAETEVVIDRLTQKEGNEDKALLYVVSEMITESKVQVFVNTLLHRGAHPSYCDKDWQTPLHHAVRRGFKGVVSKLLQHDALPHARDKKRRLPFHLALEGRHDEIASLLVRYMPNPVVRELFITPIDKDQAECTLHDLLLRDMQQTALSVLDCMVDRIGQTDHARIYYHVLEADDKGRPPSHPNFDNSSKSCLHLISREGYKDLVLHLVVRLLIRRKWKSFARLRFQLNSFLFIFTLVCLTFSVVAGVMTSDPTVYDTPTQVARAVFEMWSLLSAFVTLCLELNQFRKHKLEYWRDPFNWIDLGSSSLLITVCPLRFCHRLEQWPVFSVGYLLWTLRIFKYAAVFRQTGAYSQILWRIISHDFLQFTFVFFFILLAFTGSFVLSLKGEKSLDVHTETSSFWQVLFTGVRILIEGEPVVEYTGENGYKLMSCALMVCFLFVCCVVLLNILIAQLSDTYHHVQAQAQRGLELNRAWIITRVERNSLFLGRGFRVTKYLEMEELGEPASVLEKWESPILNEISKDVRSLSQTVESTGMNLLTITNRLSRQEYALKRIQDQIEELLILQTSQSGASDRLKKKRPTS</sequence>
<keyword evidence="8" id="KW-0106">Calcium</keyword>
<comment type="subcellular location">
    <subcellularLocation>
        <location evidence="1">Cell membrane</location>
        <topology evidence="1">Multi-pass membrane protein</topology>
    </subcellularLocation>
</comment>
<evidence type="ECO:0000256" key="14">
    <source>
        <dbReference type="SAM" id="MobiDB-lite"/>
    </source>
</evidence>
<evidence type="ECO:0000256" key="1">
    <source>
        <dbReference type="ARBA" id="ARBA00004651"/>
    </source>
</evidence>
<keyword evidence="10" id="KW-0406">Ion transport</keyword>
<dbReference type="SUPFAM" id="SSF48403">
    <property type="entry name" value="Ankyrin repeat"/>
    <property type="match status" value="1"/>
</dbReference>
<evidence type="ECO:0000313" key="17">
    <source>
        <dbReference type="EMBL" id="KAK3696968.1"/>
    </source>
</evidence>
<keyword evidence="13" id="KW-0040">ANK repeat</keyword>
<evidence type="ECO:0000256" key="3">
    <source>
        <dbReference type="ARBA" id="ARBA00022475"/>
    </source>
</evidence>
<evidence type="ECO:0000256" key="2">
    <source>
        <dbReference type="ARBA" id="ARBA00022448"/>
    </source>
</evidence>
<keyword evidence="2" id="KW-0813">Transport</keyword>
<dbReference type="Gene3D" id="1.10.287.70">
    <property type="match status" value="1"/>
</dbReference>
<keyword evidence="18" id="KW-1185">Reference proteome</keyword>
<dbReference type="InterPro" id="IPR036770">
    <property type="entry name" value="Ankyrin_rpt-contain_sf"/>
</dbReference>
<dbReference type="Proteomes" id="UP001283361">
    <property type="component" value="Unassembled WGS sequence"/>
</dbReference>
<keyword evidence="9 15" id="KW-1133">Transmembrane helix</keyword>
<dbReference type="PANTHER" id="PTHR10582:SF2">
    <property type="entry name" value="INACTIVE"/>
    <property type="match status" value="1"/>
</dbReference>
<keyword evidence="7" id="KW-0677">Repeat</keyword>
<proteinExistence type="predicted"/>
<dbReference type="InterPro" id="IPR024862">
    <property type="entry name" value="TRPV"/>
</dbReference>
<keyword evidence="4" id="KW-0109">Calcium transport</keyword>
<organism evidence="17 18">
    <name type="scientific">Elysia crispata</name>
    <name type="common">lettuce slug</name>
    <dbReference type="NCBI Taxonomy" id="231223"/>
    <lineage>
        <taxon>Eukaryota</taxon>
        <taxon>Metazoa</taxon>
        <taxon>Spiralia</taxon>
        <taxon>Lophotrochozoa</taxon>
        <taxon>Mollusca</taxon>
        <taxon>Gastropoda</taxon>
        <taxon>Heterobranchia</taxon>
        <taxon>Euthyneura</taxon>
        <taxon>Panpulmonata</taxon>
        <taxon>Sacoglossa</taxon>
        <taxon>Placobranchoidea</taxon>
        <taxon>Plakobranchidae</taxon>
        <taxon>Elysia</taxon>
    </lineage>
</organism>
<evidence type="ECO:0000256" key="8">
    <source>
        <dbReference type="ARBA" id="ARBA00022837"/>
    </source>
</evidence>
<dbReference type="SMART" id="SM00248">
    <property type="entry name" value="ANK"/>
    <property type="match status" value="2"/>
</dbReference>
<evidence type="ECO:0000256" key="6">
    <source>
        <dbReference type="ARBA" id="ARBA00022692"/>
    </source>
</evidence>
<name>A0AAE0XML4_9GAST</name>
<dbReference type="Gene3D" id="1.25.40.20">
    <property type="entry name" value="Ankyrin repeat-containing domain"/>
    <property type="match status" value="1"/>
</dbReference>
<dbReference type="GO" id="GO:0005886">
    <property type="term" value="C:plasma membrane"/>
    <property type="evidence" value="ECO:0007669"/>
    <property type="project" value="UniProtKB-SubCell"/>
</dbReference>
<feature type="transmembrane region" description="Helical" evidence="15">
    <location>
        <begin position="408"/>
        <end position="431"/>
    </location>
</feature>
<dbReference type="Pfam" id="PF12796">
    <property type="entry name" value="Ank_2"/>
    <property type="match status" value="1"/>
</dbReference>
<dbReference type="EMBL" id="JAWDGP010008026">
    <property type="protein sequence ID" value="KAK3696968.1"/>
    <property type="molecule type" value="Genomic_DNA"/>
</dbReference>
<dbReference type="InterPro" id="IPR005821">
    <property type="entry name" value="Ion_trans_dom"/>
</dbReference>
<evidence type="ECO:0000256" key="7">
    <source>
        <dbReference type="ARBA" id="ARBA00022737"/>
    </source>
</evidence>
<dbReference type="Pfam" id="PF00520">
    <property type="entry name" value="Ion_trans"/>
    <property type="match status" value="1"/>
</dbReference>
<evidence type="ECO:0000256" key="5">
    <source>
        <dbReference type="ARBA" id="ARBA00022673"/>
    </source>
</evidence>
<keyword evidence="5" id="KW-0107">Calcium channel</keyword>
<keyword evidence="3" id="KW-1003">Cell membrane</keyword>